<sequence>MSERRAALVCLTCKAGKRQCDKRLPVCSRCEKLNRPCEYPAPLPSEPVAPRVQPGATSYRVSPSACARCRANKRKCDRIAPKCSRCLRIGVSCTYQPVTAHDAVSPPHSAGADADADADTPLPWLSLAPVTGTDVGVGVALGVPISYRPYMSELLQFFLTSIALPSETAMTHSLAHHLRSQWMQNAMTDPCLFHATLFSASASIDMLRDQQTTTVTLYHQTWAIRLINERLAQREPVLTYGTLGAVIPLLYYNMVALDRDSAVAHQKGLVKMLLATPKSFRADIGPLIAIVKWAMLSFACIYDMLPIWDCLYSNAVRPNTLLRDIVSKAILEKERTICQNQTIEGILYVYEAVSRLDHLVHAEEDRISADVDIALSLGPINYTFTQADLRAQRDPKETLNICCQLSCQLFWKALLQRRRQEHASQTRHATDAHQNEIGQILQHLDKIEPLYWISHAPEVFTWIVFTGAAASSTQTDRVSFVSRAGTVLTAIDDESLSLIRQGWRYFRLLRRLGGHDEPLAAMGDD</sequence>
<keyword evidence="1" id="KW-0805">Transcription regulation</keyword>
<dbReference type="InterPro" id="IPR001138">
    <property type="entry name" value="Zn2Cys6_DnaBD"/>
</dbReference>
<dbReference type="InterPro" id="IPR036864">
    <property type="entry name" value="Zn2-C6_fun-type_DNA-bd_sf"/>
</dbReference>
<evidence type="ECO:0000256" key="1">
    <source>
        <dbReference type="ARBA" id="ARBA00023015"/>
    </source>
</evidence>
<reference evidence="6 7" key="1">
    <citation type="submission" date="2024-07" db="EMBL/GenBank/DDBJ databases">
        <title>Section-level genome sequencing and comparative genomics of Aspergillus sections Usti and Cavernicolus.</title>
        <authorList>
            <consortium name="Lawrence Berkeley National Laboratory"/>
            <person name="Nybo J.L."/>
            <person name="Vesth T.C."/>
            <person name="Theobald S."/>
            <person name="Frisvad J.C."/>
            <person name="Larsen T.O."/>
            <person name="Kjaerboelling I."/>
            <person name="Rothschild-Mancinelli K."/>
            <person name="Lyhne E.K."/>
            <person name="Kogle M.E."/>
            <person name="Barry K."/>
            <person name="Clum A."/>
            <person name="Na H."/>
            <person name="Ledsgaard L."/>
            <person name="Lin J."/>
            <person name="Lipzen A."/>
            <person name="Kuo A."/>
            <person name="Riley R."/>
            <person name="Mondo S."/>
            <person name="Labutti K."/>
            <person name="Haridas S."/>
            <person name="Pangalinan J."/>
            <person name="Salamov A.A."/>
            <person name="Simmons B.A."/>
            <person name="Magnuson J.K."/>
            <person name="Chen J."/>
            <person name="Drula E."/>
            <person name="Henrissat B."/>
            <person name="Wiebenga A."/>
            <person name="Lubbers R.J."/>
            <person name="Gomes A.C."/>
            <person name="Makela M.R."/>
            <person name="Stajich J."/>
            <person name="Grigoriev I.V."/>
            <person name="Mortensen U.H."/>
            <person name="De Vries R.P."/>
            <person name="Baker S.E."/>
            <person name="Andersen M.R."/>
        </authorList>
    </citation>
    <scope>NUCLEOTIDE SEQUENCE [LARGE SCALE GENOMIC DNA]</scope>
    <source>
        <strain evidence="6 7">CBS 209.92</strain>
    </source>
</reference>
<evidence type="ECO:0000256" key="4">
    <source>
        <dbReference type="ARBA" id="ARBA00023242"/>
    </source>
</evidence>
<dbReference type="CDD" id="cd00067">
    <property type="entry name" value="GAL4"/>
    <property type="match status" value="2"/>
</dbReference>
<dbReference type="PROSITE" id="PS50048">
    <property type="entry name" value="ZN2_CY6_FUNGAL_2"/>
    <property type="match status" value="2"/>
</dbReference>
<evidence type="ECO:0000256" key="2">
    <source>
        <dbReference type="ARBA" id="ARBA00023125"/>
    </source>
</evidence>
<comment type="caution">
    <text evidence="6">The sequence shown here is derived from an EMBL/GenBank/DDBJ whole genome shotgun (WGS) entry which is preliminary data.</text>
</comment>
<keyword evidence="4" id="KW-0539">Nucleus</keyword>
<dbReference type="PANTHER" id="PTHR37540:SF5">
    <property type="entry name" value="TRANSCRIPTION FACTOR DOMAIN-CONTAINING PROTEIN"/>
    <property type="match status" value="1"/>
</dbReference>
<evidence type="ECO:0000259" key="5">
    <source>
        <dbReference type="PROSITE" id="PS50048"/>
    </source>
</evidence>
<name>A0ABR4GF30_9EURO</name>
<keyword evidence="2" id="KW-0238">DNA-binding</keyword>
<feature type="domain" description="Zn(2)-C6 fungal-type" evidence="5">
    <location>
        <begin position="9"/>
        <end position="39"/>
    </location>
</feature>
<dbReference type="SUPFAM" id="SSF57701">
    <property type="entry name" value="Zn2/Cys6 DNA-binding domain"/>
    <property type="match status" value="2"/>
</dbReference>
<accession>A0ABR4GF30</accession>
<evidence type="ECO:0000313" key="7">
    <source>
        <dbReference type="Proteomes" id="UP001610563"/>
    </source>
</evidence>
<feature type="domain" description="Zn(2)-C6 fungal-type" evidence="5">
    <location>
        <begin position="65"/>
        <end position="95"/>
    </location>
</feature>
<organism evidence="6 7">
    <name type="scientific">Aspergillus keveii</name>
    <dbReference type="NCBI Taxonomy" id="714993"/>
    <lineage>
        <taxon>Eukaryota</taxon>
        <taxon>Fungi</taxon>
        <taxon>Dikarya</taxon>
        <taxon>Ascomycota</taxon>
        <taxon>Pezizomycotina</taxon>
        <taxon>Eurotiomycetes</taxon>
        <taxon>Eurotiomycetidae</taxon>
        <taxon>Eurotiales</taxon>
        <taxon>Aspergillaceae</taxon>
        <taxon>Aspergillus</taxon>
        <taxon>Aspergillus subgen. Nidulantes</taxon>
    </lineage>
</organism>
<dbReference type="Gene3D" id="4.10.240.10">
    <property type="entry name" value="Zn(2)-C6 fungal-type DNA-binding domain"/>
    <property type="match status" value="2"/>
</dbReference>
<dbReference type="PROSITE" id="PS00463">
    <property type="entry name" value="ZN2_CY6_FUNGAL_1"/>
    <property type="match status" value="2"/>
</dbReference>
<dbReference type="PANTHER" id="PTHR37540">
    <property type="entry name" value="TRANSCRIPTION FACTOR (ACR-2), PUTATIVE-RELATED-RELATED"/>
    <property type="match status" value="1"/>
</dbReference>
<dbReference type="EMBL" id="JBFTWV010000020">
    <property type="protein sequence ID" value="KAL2797234.1"/>
    <property type="molecule type" value="Genomic_DNA"/>
</dbReference>
<keyword evidence="7" id="KW-1185">Reference proteome</keyword>
<dbReference type="Proteomes" id="UP001610563">
    <property type="component" value="Unassembled WGS sequence"/>
</dbReference>
<gene>
    <name evidence="6" type="ORF">BJX66DRAFT_348871</name>
</gene>
<dbReference type="Pfam" id="PF00172">
    <property type="entry name" value="Zn_clus"/>
    <property type="match status" value="2"/>
</dbReference>
<protein>
    <recommendedName>
        <fullName evidence="5">Zn(2)-C6 fungal-type domain-containing protein</fullName>
    </recommendedName>
</protein>
<proteinExistence type="predicted"/>
<dbReference type="SMART" id="SM00066">
    <property type="entry name" value="GAL4"/>
    <property type="match status" value="2"/>
</dbReference>
<keyword evidence="3" id="KW-0804">Transcription</keyword>
<evidence type="ECO:0000313" key="6">
    <source>
        <dbReference type="EMBL" id="KAL2797234.1"/>
    </source>
</evidence>
<evidence type="ECO:0000256" key="3">
    <source>
        <dbReference type="ARBA" id="ARBA00023163"/>
    </source>
</evidence>